<dbReference type="InterPro" id="IPR050925">
    <property type="entry name" value="Rhomboid_protease_S54"/>
</dbReference>
<dbReference type="InterPro" id="IPR022764">
    <property type="entry name" value="Peptidase_S54_rhomboid_dom"/>
</dbReference>
<evidence type="ECO:0000256" key="3">
    <source>
        <dbReference type="ARBA" id="ARBA00022692"/>
    </source>
</evidence>
<organism evidence="8 9">
    <name type="scientific">Colocasia esculenta</name>
    <name type="common">Wild taro</name>
    <name type="synonym">Arum esculentum</name>
    <dbReference type="NCBI Taxonomy" id="4460"/>
    <lineage>
        <taxon>Eukaryota</taxon>
        <taxon>Viridiplantae</taxon>
        <taxon>Streptophyta</taxon>
        <taxon>Embryophyta</taxon>
        <taxon>Tracheophyta</taxon>
        <taxon>Spermatophyta</taxon>
        <taxon>Magnoliopsida</taxon>
        <taxon>Liliopsida</taxon>
        <taxon>Araceae</taxon>
        <taxon>Aroideae</taxon>
        <taxon>Colocasieae</taxon>
        <taxon>Colocasia</taxon>
    </lineage>
</organism>
<gene>
    <name evidence="8" type="ORF">Taro_023401</name>
</gene>
<dbReference type="Pfam" id="PF01694">
    <property type="entry name" value="Rhomboid"/>
    <property type="match status" value="1"/>
</dbReference>
<protein>
    <recommendedName>
        <fullName evidence="7">Peptidase S54 rhomboid domain-containing protein</fullName>
    </recommendedName>
</protein>
<proteinExistence type="inferred from homology"/>
<feature type="transmembrane region" description="Helical" evidence="6">
    <location>
        <begin position="158"/>
        <end position="179"/>
    </location>
</feature>
<name>A0A843V884_COLES</name>
<feature type="transmembrane region" description="Helical" evidence="6">
    <location>
        <begin position="377"/>
        <end position="394"/>
    </location>
</feature>
<dbReference type="GO" id="GO:0004252">
    <property type="term" value="F:serine-type endopeptidase activity"/>
    <property type="evidence" value="ECO:0007669"/>
    <property type="project" value="InterPro"/>
</dbReference>
<keyword evidence="3 6" id="KW-0812">Transmembrane</keyword>
<comment type="similarity">
    <text evidence="2">Belongs to the peptidase S54 family.</text>
</comment>
<dbReference type="Proteomes" id="UP000652761">
    <property type="component" value="Unassembled WGS sequence"/>
</dbReference>
<reference evidence="8" key="1">
    <citation type="submission" date="2017-07" db="EMBL/GenBank/DDBJ databases">
        <title>Taro Niue Genome Assembly and Annotation.</title>
        <authorList>
            <person name="Atibalentja N."/>
            <person name="Keating K."/>
            <person name="Fields C.J."/>
        </authorList>
    </citation>
    <scope>NUCLEOTIDE SEQUENCE</scope>
    <source>
        <strain evidence="8">Niue_2</strain>
        <tissue evidence="8">Leaf</tissue>
    </source>
</reference>
<dbReference type="AlphaFoldDB" id="A0A843V884"/>
<evidence type="ECO:0000313" key="8">
    <source>
        <dbReference type="EMBL" id="MQL90807.1"/>
    </source>
</evidence>
<evidence type="ECO:0000256" key="4">
    <source>
        <dbReference type="ARBA" id="ARBA00022989"/>
    </source>
</evidence>
<feature type="transmembrane region" description="Helical" evidence="6">
    <location>
        <begin position="13"/>
        <end position="33"/>
    </location>
</feature>
<dbReference type="GO" id="GO:0016020">
    <property type="term" value="C:membrane"/>
    <property type="evidence" value="ECO:0007669"/>
    <property type="project" value="UniProtKB-SubCell"/>
</dbReference>
<evidence type="ECO:0000313" key="9">
    <source>
        <dbReference type="Proteomes" id="UP000652761"/>
    </source>
</evidence>
<feature type="transmembrane region" description="Helical" evidence="6">
    <location>
        <begin position="191"/>
        <end position="210"/>
    </location>
</feature>
<sequence>MQDPHLSYALPDFSVSCTSVFFEKIIYIFFIMIELQTRETTSPSSTNDDSESSLMRRNVIDEAFYEETANKISTHDDLPLERMDSETVPAIFSEKSMQDSQTYDEASDFYLINLLASIDIAVFLFEIASPVRSSDVEQLSLPFIYGAKINQLILDGEWWRIVTPMFLLSSFFPYPTIVFRDLYSVYNNMHSGFLHISLGCWALLTFGPQVCRGYSPFTFFLIYVLGGISANMTSFIHTPGLTVCGTSTSFLFRELLFIFVVLYSLPLNSLIVHVKIQGPAFAVIGAWLIYQVQNKEAIAKEVSENMFWKAVLATALGFVISNFEHVDEWSHMGAVFSGLIYGFLTRPAALSDKTPSDNSQKEGITLLKHQADPCRSAAIFTLCICVLCSLVFVFEPGLETLVM</sequence>
<feature type="transmembrane region" description="Helical" evidence="6">
    <location>
        <begin position="243"/>
        <end position="264"/>
    </location>
</feature>
<accession>A0A843V884</accession>
<evidence type="ECO:0000256" key="2">
    <source>
        <dbReference type="ARBA" id="ARBA00009045"/>
    </source>
</evidence>
<keyword evidence="9" id="KW-1185">Reference proteome</keyword>
<evidence type="ECO:0000256" key="5">
    <source>
        <dbReference type="ARBA" id="ARBA00023136"/>
    </source>
</evidence>
<dbReference type="Gene3D" id="1.20.1540.10">
    <property type="entry name" value="Rhomboid-like"/>
    <property type="match status" value="1"/>
</dbReference>
<dbReference type="EMBL" id="NMUH01001274">
    <property type="protein sequence ID" value="MQL90807.1"/>
    <property type="molecule type" value="Genomic_DNA"/>
</dbReference>
<dbReference type="InterPro" id="IPR035952">
    <property type="entry name" value="Rhomboid-like_sf"/>
</dbReference>
<feature type="transmembrane region" description="Helical" evidence="6">
    <location>
        <begin position="216"/>
        <end position="236"/>
    </location>
</feature>
<comment type="caution">
    <text evidence="8">The sequence shown here is derived from an EMBL/GenBank/DDBJ whole genome shotgun (WGS) entry which is preliminary data.</text>
</comment>
<evidence type="ECO:0000256" key="6">
    <source>
        <dbReference type="SAM" id="Phobius"/>
    </source>
</evidence>
<feature type="domain" description="Peptidase S54 rhomboid" evidence="7">
    <location>
        <begin position="188"/>
        <end position="346"/>
    </location>
</feature>
<keyword evidence="5 6" id="KW-0472">Membrane</keyword>
<dbReference type="SUPFAM" id="SSF144091">
    <property type="entry name" value="Rhomboid-like"/>
    <property type="match status" value="2"/>
</dbReference>
<dbReference type="OrthoDB" id="418595at2759"/>
<dbReference type="PANTHER" id="PTHR43731">
    <property type="entry name" value="RHOMBOID PROTEASE"/>
    <property type="match status" value="1"/>
</dbReference>
<keyword evidence="4 6" id="KW-1133">Transmembrane helix</keyword>
<evidence type="ECO:0000259" key="7">
    <source>
        <dbReference type="Pfam" id="PF01694"/>
    </source>
</evidence>
<dbReference type="PANTHER" id="PTHR43731:SF30">
    <property type="entry name" value="RHOMBOID-LIKE PROTEIN 9, CHLOROPLASTIC"/>
    <property type="match status" value="1"/>
</dbReference>
<comment type="subcellular location">
    <subcellularLocation>
        <location evidence="1">Membrane</location>
        <topology evidence="1">Multi-pass membrane protein</topology>
    </subcellularLocation>
</comment>
<evidence type="ECO:0000256" key="1">
    <source>
        <dbReference type="ARBA" id="ARBA00004141"/>
    </source>
</evidence>